<gene>
    <name evidence="4" type="ORF">HXX76_008392</name>
</gene>
<dbReference type="AlphaFoldDB" id="A0A835T854"/>
<dbReference type="EMBL" id="JAEHOC010000019">
    <property type="protein sequence ID" value="KAG2433326.1"/>
    <property type="molecule type" value="Genomic_DNA"/>
</dbReference>
<reference evidence="4" key="1">
    <citation type="journal article" date="2020" name="bioRxiv">
        <title>Comparative genomics of Chlamydomonas.</title>
        <authorList>
            <person name="Craig R.J."/>
            <person name="Hasan A.R."/>
            <person name="Ness R.W."/>
            <person name="Keightley P.D."/>
        </authorList>
    </citation>
    <scope>NUCLEOTIDE SEQUENCE</scope>
    <source>
        <strain evidence="4">SAG 7.73</strain>
    </source>
</reference>
<feature type="compositionally biased region" description="Gly residues" evidence="3">
    <location>
        <begin position="342"/>
        <end position="356"/>
    </location>
</feature>
<feature type="region of interest" description="Disordered" evidence="3">
    <location>
        <begin position="306"/>
        <end position="387"/>
    </location>
</feature>
<protein>
    <submittedName>
        <fullName evidence="4">Uncharacterized protein</fullName>
    </submittedName>
</protein>
<dbReference type="InterPro" id="IPR039902">
    <property type="entry name" value="CCDC148/CCDC112"/>
</dbReference>
<feature type="compositionally biased region" description="Low complexity" evidence="3">
    <location>
        <begin position="357"/>
        <end position="376"/>
    </location>
</feature>
<evidence type="ECO:0000256" key="3">
    <source>
        <dbReference type="SAM" id="MobiDB-lite"/>
    </source>
</evidence>
<evidence type="ECO:0000256" key="1">
    <source>
        <dbReference type="ARBA" id="ARBA00023054"/>
    </source>
</evidence>
<feature type="compositionally biased region" description="Low complexity" evidence="3">
    <location>
        <begin position="328"/>
        <end position="341"/>
    </location>
</feature>
<evidence type="ECO:0000313" key="5">
    <source>
        <dbReference type="Proteomes" id="UP000650467"/>
    </source>
</evidence>
<feature type="region of interest" description="Disordered" evidence="3">
    <location>
        <begin position="204"/>
        <end position="230"/>
    </location>
</feature>
<organism evidence="4 5">
    <name type="scientific">Chlamydomonas incerta</name>
    <dbReference type="NCBI Taxonomy" id="51695"/>
    <lineage>
        <taxon>Eukaryota</taxon>
        <taxon>Viridiplantae</taxon>
        <taxon>Chlorophyta</taxon>
        <taxon>core chlorophytes</taxon>
        <taxon>Chlorophyceae</taxon>
        <taxon>CS clade</taxon>
        <taxon>Chlamydomonadales</taxon>
        <taxon>Chlamydomonadaceae</taxon>
        <taxon>Chlamydomonas</taxon>
    </lineage>
</organism>
<feature type="compositionally biased region" description="Gly residues" evidence="3">
    <location>
        <begin position="307"/>
        <end position="327"/>
    </location>
</feature>
<dbReference type="OrthoDB" id="544488at2759"/>
<dbReference type="Proteomes" id="UP000650467">
    <property type="component" value="Unassembled WGS sequence"/>
</dbReference>
<evidence type="ECO:0000313" key="4">
    <source>
        <dbReference type="EMBL" id="KAG2433326.1"/>
    </source>
</evidence>
<comment type="caution">
    <text evidence="4">The sequence shown here is derived from an EMBL/GenBank/DDBJ whole genome shotgun (WGS) entry which is preliminary data.</text>
</comment>
<name>A0A835T854_CHLIN</name>
<keyword evidence="1 2" id="KW-0175">Coiled coil</keyword>
<feature type="coiled-coil region" evidence="2">
    <location>
        <begin position="573"/>
        <end position="656"/>
    </location>
</feature>
<proteinExistence type="predicted"/>
<feature type="compositionally biased region" description="Gly residues" evidence="3">
    <location>
        <begin position="207"/>
        <end position="225"/>
    </location>
</feature>
<feature type="coiled-coil region" evidence="2">
    <location>
        <begin position="167"/>
        <end position="194"/>
    </location>
</feature>
<sequence>MSRSSNRGPRADIALLRKLKADPNFTPASLLNAGNDILEKANKLKGFVSQQRGKLGASTAKTEWLLAFQHLQAEHDEADRELSGQLQQLADGGHSGGAVAKGGGAAADAAEAREMAAALAVLSAQSDACRAERQQLRARVRGLSSVHGSLKAYGAPRQFSPEAGAVKSEMSALAAELQTALAQLTAEAAAISADVREVWPTALSEGAAGGGGGDGAAGFGGGGGSSPEQELEELEKMLARYPLASPDIKDRIREVYAALQDKYSERLETWRLEAERTAQQLLHQHQQLAAAVVAAPSAARATAAAGAGAGRGRGSGIPGRGGPGAGAAAGEHLGGRLPPGAAGAGRSGIGRGGGGSSAAPTGGASRAAAGSSSSRALQPVVVPSSAAKQQQLLPADYDGDLEPLDEDASAVASAAGGGDGGGSSSSCGSSSSYSYSGGAAGWLLSGHGGWGADEHAAFVKHRERLMREREVVQAGSKPASREALMARIAALLPGSRSPAAVAAHDDWTTAARLAGRRRRDLDQGWERERRQFLEDSASFLEESELVFFAEAEEAAARLVTELLRERAADELAERRAERAREDEVAEAERAAAEAAEAEARVLAEAAARVDRAVKKEAVAAYRGELERQQAEAQARIAAAQHAMEELAAEQAVYNKERVEWRQAEYAVKQDRAKEAAAEAAAEEEARQARLDRLRLLVAPQVEADPARLLAPTAATAAAQAAAEEMEALRRAGLAGAFNPVQGFTTEQVLRDQRFKVREALTRLGLHETDYGRAAIAAARPAQQPRLDNYTSDQRAAVLARQACK</sequence>
<dbReference type="PANTHER" id="PTHR21549">
    <property type="entry name" value="MUTATED IN BLADDER CANCER 1"/>
    <property type="match status" value="1"/>
</dbReference>
<dbReference type="PANTHER" id="PTHR21549:SF1">
    <property type="entry name" value="COILED-COIL DOMAIN-CONTAINING PROTEIN 148"/>
    <property type="match status" value="1"/>
</dbReference>
<feature type="region of interest" description="Disordered" evidence="3">
    <location>
        <begin position="410"/>
        <end position="430"/>
    </location>
</feature>
<keyword evidence="5" id="KW-1185">Reference proteome</keyword>
<accession>A0A835T854</accession>
<evidence type="ECO:0000256" key="2">
    <source>
        <dbReference type="SAM" id="Coils"/>
    </source>
</evidence>